<dbReference type="RefSeq" id="WP_095311460.1">
    <property type="nucleotide sequence ID" value="NZ_JAMAWL010000002.1"/>
</dbReference>
<dbReference type="Pfam" id="PF13028">
    <property type="entry name" value="DUF3889"/>
    <property type="match status" value="1"/>
</dbReference>
<dbReference type="InterPro" id="IPR024987">
    <property type="entry name" value="DUF3889"/>
</dbReference>
<accession>A0A417YAF3</accession>
<evidence type="ECO:0000313" key="2">
    <source>
        <dbReference type="Proteomes" id="UP000285456"/>
    </source>
</evidence>
<gene>
    <name evidence="1" type="ORF">D1B32_20895</name>
</gene>
<dbReference type="OrthoDB" id="2716326at2"/>
<dbReference type="Gene3D" id="3.10.450.390">
    <property type="entry name" value="Protein of unknown function DUF3889"/>
    <property type="match status" value="1"/>
</dbReference>
<dbReference type="Gene3D" id="2.40.40.10">
    <property type="entry name" value="RlpA-like domain"/>
    <property type="match status" value="1"/>
</dbReference>
<dbReference type="InterPro" id="IPR036908">
    <property type="entry name" value="RlpA-like_sf"/>
</dbReference>
<proteinExistence type="predicted"/>
<comment type="caution">
    <text evidence="1">The sequence shown here is derived from an EMBL/GenBank/DDBJ whole genome shotgun (WGS) entry which is preliminary data.</text>
</comment>
<dbReference type="EMBL" id="QWEH01000021">
    <property type="protein sequence ID" value="RHW29672.1"/>
    <property type="molecule type" value="Genomic_DNA"/>
</dbReference>
<reference evidence="1 2" key="1">
    <citation type="journal article" date="2007" name="Int. J. Syst. Evol. Microbiol.">
        <title>Oceanobacillus profundus sp. nov., isolated from a deep-sea sediment core.</title>
        <authorList>
            <person name="Kim Y.G."/>
            <person name="Choi D.H."/>
            <person name="Hyun S."/>
            <person name="Cho B.C."/>
        </authorList>
    </citation>
    <scope>NUCLEOTIDE SEQUENCE [LARGE SCALE GENOMIC DNA]</scope>
    <source>
        <strain evidence="1 2">DSM 18246</strain>
    </source>
</reference>
<dbReference type="Proteomes" id="UP000285456">
    <property type="component" value="Unassembled WGS sequence"/>
</dbReference>
<organism evidence="1 2">
    <name type="scientific">Oceanobacillus profundus</name>
    <dbReference type="NCBI Taxonomy" id="372463"/>
    <lineage>
        <taxon>Bacteria</taxon>
        <taxon>Bacillati</taxon>
        <taxon>Bacillota</taxon>
        <taxon>Bacilli</taxon>
        <taxon>Bacillales</taxon>
        <taxon>Bacillaceae</taxon>
        <taxon>Oceanobacillus</taxon>
    </lineage>
</organism>
<dbReference type="CDD" id="cd22191">
    <property type="entry name" value="DPBB_RlpA_EXP_N-like"/>
    <property type="match status" value="1"/>
</dbReference>
<protein>
    <submittedName>
        <fullName evidence="1">DUF3889 domain-containing protein</fullName>
    </submittedName>
</protein>
<evidence type="ECO:0000313" key="1">
    <source>
        <dbReference type="EMBL" id="RHW29672.1"/>
    </source>
</evidence>
<dbReference type="AlphaFoldDB" id="A0A417YAF3"/>
<sequence>MNPNYPYWPNRNYYENTSFQSIPYGQQSTYDYQHAYPTNSNHYGRQQSVRGQATWTDGGQVTKCGMAWSDNEYMTAAVGENSPYTCGQTLKIRNISAPYGREIIVKVVDQVAGYPANRINLHRRAFQALGVNPSVGVINIEITPSPQLEQEKWGKYLLEVTEVAYPGYNVTDYQSVGKTMMSSTLVRETYEFVLQSPQETLRVQGNVVYNPNTDRIVSFNLQEVQ</sequence>
<dbReference type="SUPFAM" id="SSF50685">
    <property type="entry name" value="Barwin-like endoglucanases"/>
    <property type="match status" value="1"/>
</dbReference>
<keyword evidence="2" id="KW-1185">Reference proteome</keyword>
<name>A0A417YAF3_9BACI</name>